<dbReference type="InterPro" id="IPR036291">
    <property type="entry name" value="NAD(P)-bd_dom_sf"/>
</dbReference>
<dbReference type="SUPFAM" id="SSF50129">
    <property type="entry name" value="GroES-like"/>
    <property type="match status" value="1"/>
</dbReference>
<dbReference type="AlphaFoldDB" id="A0AB33K7X1"/>
<dbReference type="Gene3D" id="3.40.50.720">
    <property type="entry name" value="NAD(P)-binding Rossmann-like Domain"/>
    <property type="match status" value="1"/>
</dbReference>
<dbReference type="InterPro" id="IPR051397">
    <property type="entry name" value="Zn-ADH-like_protein"/>
</dbReference>
<evidence type="ECO:0000259" key="2">
    <source>
        <dbReference type="SMART" id="SM00829"/>
    </source>
</evidence>
<sequence>MRALITDRSTPLGIRLGETEPPRPAPHQALVRVAATSLNFGEVSHGIATAAPGAVLGWDAAGLVEEAAADGSGPPVGTPVLTIGADGGWAELRAVDTGALGSVPPGTDPGALSTLPVAGLSALRALRRCGPVSGKRVLVTGATGGVGRFAVRLAHAEGARVTASTGDPDEHGDALRALGADEIVHGPEHADGGWDAVVDTVGGQQLVDSFAKLAAHGTLVAVGDVTSRPVTFPPGAFLGSENRHGRAIVTFHSLDGPAPGPDLEHLARLMAEQVLTPHIGWRGDWSRADEAIDLLNSRRLHGKAVLDVPGGR</sequence>
<dbReference type="InterPro" id="IPR013154">
    <property type="entry name" value="ADH-like_N"/>
</dbReference>
<reference evidence="3" key="1">
    <citation type="submission" date="2024-07" db="EMBL/GenBank/DDBJ databases">
        <title>Complete genome sequences of cellulolytic bacteria, Kitasatospora sp. CMC57 and Streptomyces sp. CMC78, isolated from Japanese agricultural soil.</title>
        <authorList>
            <person name="Hashimoto T."/>
            <person name="Ito M."/>
            <person name="Iwamoto M."/>
            <person name="Fukahori D."/>
            <person name="Shoda T."/>
            <person name="Sakoda M."/>
            <person name="Morohoshi T."/>
            <person name="Mitsuboshi M."/>
            <person name="Nishizawa T."/>
        </authorList>
    </citation>
    <scope>NUCLEOTIDE SEQUENCE</scope>
    <source>
        <strain evidence="3">CMC78</strain>
    </source>
</reference>
<accession>A0AB33K7X1</accession>
<organism evidence="3">
    <name type="scientific">Streptomyces sp. CMC78</name>
    <dbReference type="NCBI Taxonomy" id="3231512"/>
    <lineage>
        <taxon>Bacteria</taxon>
        <taxon>Bacillati</taxon>
        <taxon>Actinomycetota</taxon>
        <taxon>Actinomycetes</taxon>
        <taxon>Kitasatosporales</taxon>
        <taxon>Streptomycetaceae</taxon>
        <taxon>Streptomyces</taxon>
    </lineage>
</organism>
<feature type="region of interest" description="Disordered" evidence="1">
    <location>
        <begin position="1"/>
        <end position="25"/>
    </location>
</feature>
<dbReference type="SUPFAM" id="SSF51735">
    <property type="entry name" value="NAD(P)-binding Rossmann-fold domains"/>
    <property type="match status" value="1"/>
</dbReference>
<dbReference type="EMBL" id="AP035884">
    <property type="protein sequence ID" value="BFP50255.1"/>
    <property type="molecule type" value="Genomic_DNA"/>
</dbReference>
<feature type="domain" description="Enoyl reductase (ER)" evidence="2">
    <location>
        <begin position="9"/>
        <end position="306"/>
    </location>
</feature>
<dbReference type="Pfam" id="PF13602">
    <property type="entry name" value="ADH_zinc_N_2"/>
    <property type="match status" value="1"/>
</dbReference>
<dbReference type="PANTHER" id="PTHR43677:SF4">
    <property type="entry name" value="QUINONE OXIDOREDUCTASE-LIKE PROTEIN 2"/>
    <property type="match status" value="1"/>
</dbReference>
<evidence type="ECO:0000256" key="1">
    <source>
        <dbReference type="SAM" id="MobiDB-lite"/>
    </source>
</evidence>
<dbReference type="InterPro" id="IPR011032">
    <property type="entry name" value="GroES-like_sf"/>
</dbReference>
<dbReference type="KEGG" id="stcm:SCMC78_00620"/>
<protein>
    <submittedName>
        <fullName evidence="3">Zinc-binding dehydrogenase</fullName>
    </submittedName>
</protein>
<gene>
    <name evidence="3" type="ORF">SCMC78_00620</name>
</gene>
<proteinExistence type="predicted"/>
<dbReference type="CDD" id="cd08270">
    <property type="entry name" value="MDR4"/>
    <property type="match status" value="1"/>
</dbReference>
<dbReference type="Pfam" id="PF08240">
    <property type="entry name" value="ADH_N"/>
    <property type="match status" value="1"/>
</dbReference>
<dbReference type="RefSeq" id="WP_408053160.1">
    <property type="nucleotide sequence ID" value="NZ_AP035884.1"/>
</dbReference>
<dbReference type="InterPro" id="IPR020843">
    <property type="entry name" value="ER"/>
</dbReference>
<dbReference type="SMART" id="SM00829">
    <property type="entry name" value="PKS_ER"/>
    <property type="match status" value="1"/>
</dbReference>
<dbReference type="GO" id="GO:0016491">
    <property type="term" value="F:oxidoreductase activity"/>
    <property type="evidence" value="ECO:0007669"/>
    <property type="project" value="InterPro"/>
</dbReference>
<dbReference type="PANTHER" id="PTHR43677">
    <property type="entry name" value="SHORT-CHAIN DEHYDROGENASE/REDUCTASE"/>
    <property type="match status" value="1"/>
</dbReference>
<dbReference type="Gene3D" id="3.90.180.10">
    <property type="entry name" value="Medium-chain alcohol dehydrogenases, catalytic domain"/>
    <property type="match status" value="1"/>
</dbReference>
<name>A0AB33K7X1_9ACTN</name>
<evidence type="ECO:0000313" key="3">
    <source>
        <dbReference type="EMBL" id="BFP50255.1"/>
    </source>
</evidence>